<evidence type="ECO:0000256" key="1">
    <source>
        <dbReference type="ARBA" id="ARBA00004162"/>
    </source>
</evidence>
<gene>
    <name evidence="9" type="ORF">GO493_03740</name>
</gene>
<dbReference type="Pfam" id="PF02472">
    <property type="entry name" value="ExbD"/>
    <property type="match status" value="1"/>
</dbReference>
<protein>
    <submittedName>
        <fullName evidence="9">Biopolymer transporter ExbD</fullName>
    </submittedName>
</protein>
<keyword evidence="7" id="KW-0653">Protein transport</keyword>
<evidence type="ECO:0000256" key="7">
    <source>
        <dbReference type="RuleBase" id="RU003879"/>
    </source>
</evidence>
<dbReference type="AlphaFoldDB" id="A0A7K1TZ20"/>
<evidence type="ECO:0000313" key="9">
    <source>
        <dbReference type="EMBL" id="MVT07361.1"/>
    </source>
</evidence>
<proteinExistence type="inferred from homology"/>
<dbReference type="GO" id="GO:0005886">
    <property type="term" value="C:plasma membrane"/>
    <property type="evidence" value="ECO:0007669"/>
    <property type="project" value="UniProtKB-SubCell"/>
</dbReference>
<dbReference type="PANTHER" id="PTHR30558:SF3">
    <property type="entry name" value="BIOPOLYMER TRANSPORT PROTEIN EXBD-RELATED"/>
    <property type="match status" value="1"/>
</dbReference>
<evidence type="ECO:0000256" key="3">
    <source>
        <dbReference type="ARBA" id="ARBA00022475"/>
    </source>
</evidence>
<evidence type="ECO:0000256" key="4">
    <source>
        <dbReference type="ARBA" id="ARBA00022692"/>
    </source>
</evidence>
<feature type="compositionally biased region" description="Polar residues" evidence="8">
    <location>
        <begin position="1"/>
        <end position="14"/>
    </location>
</feature>
<evidence type="ECO:0000256" key="2">
    <source>
        <dbReference type="ARBA" id="ARBA00005811"/>
    </source>
</evidence>
<dbReference type="RefSeq" id="WP_157304757.1">
    <property type="nucleotide sequence ID" value="NZ_WRXN01000001.1"/>
</dbReference>
<reference evidence="9 10" key="1">
    <citation type="submission" date="2019-12" db="EMBL/GenBank/DDBJ databases">
        <title>Chitinophaga sp. strain ysch24 (GDMCC 1.1355), whole genome shotgun sequence.</title>
        <authorList>
            <person name="Zhang X."/>
        </authorList>
    </citation>
    <scope>NUCLEOTIDE SEQUENCE [LARGE SCALE GENOMIC DNA]</scope>
    <source>
        <strain evidence="10">ysch24</strain>
    </source>
</reference>
<dbReference type="EMBL" id="WRXN01000001">
    <property type="protein sequence ID" value="MVT07361.1"/>
    <property type="molecule type" value="Genomic_DNA"/>
</dbReference>
<dbReference type="GO" id="GO:0022857">
    <property type="term" value="F:transmembrane transporter activity"/>
    <property type="evidence" value="ECO:0007669"/>
    <property type="project" value="InterPro"/>
</dbReference>
<name>A0A7K1TZ20_9BACT</name>
<dbReference type="Proteomes" id="UP000461730">
    <property type="component" value="Unassembled WGS sequence"/>
</dbReference>
<dbReference type="PANTHER" id="PTHR30558">
    <property type="entry name" value="EXBD MEMBRANE COMPONENT OF PMF-DRIVEN MACROMOLECULE IMPORT SYSTEM"/>
    <property type="match status" value="1"/>
</dbReference>
<keyword evidence="10" id="KW-1185">Reference proteome</keyword>
<evidence type="ECO:0000313" key="10">
    <source>
        <dbReference type="Proteomes" id="UP000461730"/>
    </source>
</evidence>
<keyword evidence="7" id="KW-0813">Transport</keyword>
<dbReference type="InterPro" id="IPR003400">
    <property type="entry name" value="ExbD"/>
</dbReference>
<evidence type="ECO:0000256" key="8">
    <source>
        <dbReference type="SAM" id="MobiDB-lite"/>
    </source>
</evidence>
<dbReference type="GO" id="GO:0015031">
    <property type="term" value="P:protein transport"/>
    <property type="evidence" value="ECO:0007669"/>
    <property type="project" value="UniProtKB-KW"/>
</dbReference>
<organism evidence="9 10">
    <name type="scientific">Chitinophaga tropicalis</name>
    <dbReference type="NCBI Taxonomy" id="2683588"/>
    <lineage>
        <taxon>Bacteria</taxon>
        <taxon>Pseudomonadati</taxon>
        <taxon>Bacteroidota</taxon>
        <taxon>Chitinophagia</taxon>
        <taxon>Chitinophagales</taxon>
        <taxon>Chitinophagaceae</taxon>
        <taxon>Chitinophaga</taxon>
    </lineage>
</organism>
<evidence type="ECO:0000256" key="5">
    <source>
        <dbReference type="ARBA" id="ARBA00022989"/>
    </source>
</evidence>
<feature type="region of interest" description="Disordered" evidence="8">
    <location>
        <begin position="1"/>
        <end position="24"/>
    </location>
</feature>
<keyword evidence="6" id="KW-0472">Membrane</keyword>
<accession>A0A7K1TZ20</accession>
<comment type="similarity">
    <text evidence="2 7">Belongs to the ExbD/TolR family.</text>
</comment>
<comment type="caution">
    <text evidence="9">The sequence shown here is derived from an EMBL/GenBank/DDBJ whole genome shotgun (WGS) entry which is preliminary data.</text>
</comment>
<comment type="subcellular location">
    <subcellularLocation>
        <location evidence="1">Cell membrane</location>
        <topology evidence="1">Single-pass membrane protein</topology>
    </subcellularLocation>
    <subcellularLocation>
        <location evidence="7">Cell membrane</location>
        <topology evidence="7">Single-pass type II membrane protein</topology>
    </subcellularLocation>
</comment>
<keyword evidence="5" id="KW-1133">Transmembrane helix</keyword>
<keyword evidence="3" id="KW-1003">Cell membrane</keyword>
<evidence type="ECO:0000256" key="6">
    <source>
        <dbReference type="ARBA" id="ARBA00023136"/>
    </source>
</evidence>
<sequence length="177" mass="19803">MAEMNTNNPQSSRKGGTRSKKLSTRVDMTPMVDLGFLLITFFMLTTTLSQPKTLKLLMPAKEDHQPPSLLAESKALTILLGANNTIRYYEGMGNDPAHPPMVKNSSYANSKGIRDVIMQKRDQVITRSGKNDLMVLIKADKSANYRNVVDIMDEMLISHVERYAVVDITPEDVAFLK</sequence>
<keyword evidence="4 7" id="KW-0812">Transmembrane</keyword>